<evidence type="ECO:0000313" key="2">
    <source>
        <dbReference type="Proteomes" id="UP000026915"/>
    </source>
</evidence>
<accession>A0A061F086</accession>
<dbReference type="AlphaFoldDB" id="A0A061F086"/>
<keyword evidence="2" id="KW-1185">Reference proteome</keyword>
<gene>
    <name evidence="1" type="ORF">TCM_025469</name>
</gene>
<reference evidence="1 2" key="1">
    <citation type="journal article" date="2013" name="Genome Biol.">
        <title>The genome sequence of the most widely cultivated cacao type and its use to identify candidate genes regulating pod color.</title>
        <authorList>
            <person name="Motamayor J.C."/>
            <person name="Mockaitis K."/>
            <person name="Schmutz J."/>
            <person name="Haiminen N."/>
            <person name="Iii D.L."/>
            <person name="Cornejo O."/>
            <person name="Findley S.D."/>
            <person name="Zheng P."/>
            <person name="Utro F."/>
            <person name="Royaert S."/>
            <person name="Saski C."/>
            <person name="Jenkins J."/>
            <person name="Podicheti R."/>
            <person name="Zhao M."/>
            <person name="Scheffler B.E."/>
            <person name="Stack J.C."/>
            <person name="Feltus F.A."/>
            <person name="Mustiga G.M."/>
            <person name="Amores F."/>
            <person name="Phillips W."/>
            <person name="Marelli J.P."/>
            <person name="May G.D."/>
            <person name="Shapiro H."/>
            <person name="Ma J."/>
            <person name="Bustamante C.D."/>
            <person name="Schnell R.J."/>
            <person name="Main D."/>
            <person name="Gilbert D."/>
            <person name="Parida L."/>
            <person name="Kuhn D.N."/>
        </authorList>
    </citation>
    <scope>NUCLEOTIDE SEQUENCE [LARGE SCALE GENOMIC DNA]</scope>
    <source>
        <strain evidence="2">cv. Matina 1-6</strain>
    </source>
</reference>
<evidence type="ECO:0000313" key="1">
    <source>
        <dbReference type="EMBL" id="EOY10087.1"/>
    </source>
</evidence>
<dbReference type="EMBL" id="CM001883">
    <property type="protein sequence ID" value="EOY10087.1"/>
    <property type="molecule type" value="Genomic_DNA"/>
</dbReference>
<protein>
    <recommendedName>
        <fullName evidence="3">DUF4283 domain-containing protein</fullName>
    </recommendedName>
</protein>
<dbReference type="PANTHER" id="PTHR34427">
    <property type="entry name" value="DUF4283 DOMAIN PROTEIN"/>
    <property type="match status" value="1"/>
</dbReference>
<proteinExistence type="predicted"/>
<dbReference type="HOGENOM" id="CLU_1117360_0_0_1"/>
<dbReference type="PANTHER" id="PTHR34427:SF5">
    <property type="entry name" value="DUF4283 DOMAIN-CONTAINING PROTEIN"/>
    <property type="match status" value="1"/>
</dbReference>
<dbReference type="InParanoid" id="A0A061F086"/>
<sequence length="249" mass="28501">MVKLEEDKRNKAKMEELKKGIEDMAQGKEVVGNEIRRPNCQTGTRMITIKTNVAEEDMSWVQSSAVGRLRERVDYRTVQSGLAREGIVVQIRIPEGMTVLVTLDLKEEIEVRLWVRLGEVLIHSWHMNTFKAIVGCWGEFLAIDRNTCRSERFDQANILVKVRSRAIIPSQVRIEVEGRQYSICVSMVEWEASCDLKAYTKGKEIIENDEEIHREIGSDDGGGGEEKVTTVERKQEAKCCKLIYQDNLL</sequence>
<organism evidence="1 2">
    <name type="scientific">Theobroma cacao</name>
    <name type="common">Cacao</name>
    <name type="synonym">Cocoa</name>
    <dbReference type="NCBI Taxonomy" id="3641"/>
    <lineage>
        <taxon>Eukaryota</taxon>
        <taxon>Viridiplantae</taxon>
        <taxon>Streptophyta</taxon>
        <taxon>Embryophyta</taxon>
        <taxon>Tracheophyta</taxon>
        <taxon>Spermatophyta</taxon>
        <taxon>Magnoliopsida</taxon>
        <taxon>eudicotyledons</taxon>
        <taxon>Gunneridae</taxon>
        <taxon>Pentapetalae</taxon>
        <taxon>rosids</taxon>
        <taxon>malvids</taxon>
        <taxon>Malvales</taxon>
        <taxon>Malvaceae</taxon>
        <taxon>Byttnerioideae</taxon>
        <taxon>Theobroma</taxon>
    </lineage>
</organism>
<dbReference type="Gramene" id="EOY10087">
    <property type="protein sequence ID" value="EOY10087"/>
    <property type="gene ID" value="TCM_025469"/>
</dbReference>
<name>A0A061F086_THECC</name>
<dbReference type="Proteomes" id="UP000026915">
    <property type="component" value="Chromosome 5"/>
</dbReference>
<evidence type="ECO:0008006" key="3">
    <source>
        <dbReference type="Google" id="ProtNLM"/>
    </source>
</evidence>